<dbReference type="GO" id="GO:0005507">
    <property type="term" value="F:copper ion binding"/>
    <property type="evidence" value="ECO:0007669"/>
    <property type="project" value="InterPro"/>
</dbReference>
<keyword evidence="2" id="KW-1003">Cell membrane</keyword>
<keyword evidence="4" id="KW-0479">Metal-binding</keyword>
<evidence type="ECO:0000256" key="5">
    <source>
        <dbReference type="ARBA" id="ARBA00022729"/>
    </source>
</evidence>
<evidence type="ECO:0000256" key="2">
    <source>
        <dbReference type="ARBA" id="ARBA00022475"/>
    </source>
</evidence>
<feature type="transmembrane region" description="Helical" evidence="10">
    <location>
        <begin position="226"/>
        <end position="247"/>
    </location>
</feature>
<sequence>MRAAALVLLLAVAGLLLGSGSAAAHAMLESTNPVQGSVVQAMPSRIELTFGEPVQVSADSVRVIAPDGSTVDTGGAEHPEGHGETVGVPMSGTAEGTYTVSWHVVSADSHPISGAFTFSLGHTSTPAATPPAAQQSDSAVSLLYGLTRALGYAAFALLAGSAAFVYLCWPQGAVRRTVRRLIGGAWLGLLLTTIASALLQGPYGAGLGLDHLFDGELFSSTMDIELGVGLAVRVCLLALAAPYLGELLATVDWTPTRRALVGAGGVVLLNGFAWTWAGSGHATAGLQPEFALPVDLLHLDAMAVWLGGLAVLAVALWRGRELPESMAVAVLRFSKIAFGCVVVLVATGTYQSWRQLGSWQGFTDTGYGRLLLVKVLGVAAVLVAAWYSRRWVRGQGRIRLRRSVLAEALGAVLVIGLTGFLVSAEPARTALADTPRRQATPSAQTVPFDTGGPHGRGQLRINALPLRLGTNLVDVLVVDETGTPTDVAELTAALSLPERGLGPLKIDMVHQGRGGYRAGTAEIPLAGDWQLAVTVRTSDVDQTTVTARLLVSGTGEGG</sequence>
<proteinExistence type="predicted"/>
<evidence type="ECO:0000256" key="1">
    <source>
        <dbReference type="ARBA" id="ARBA00004651"/>
    </source>
</evidence>
<dbReference type="eggNOG" id="COG2372">
    <property type="taxonomic scope" value="Bacteria"/>
</dbReference>
<feature type="region of interest" description="Disordered" evidence="9">
    <location>
        <begin position="69"/>
        <end position="88"/>
    </location>
</feature>
<feature type="domain" description="CopC" evidence="12">
    <location>
        <begin position="25"/>
        <end position="119"/>
    </location>
</feature>
<evidence type="ECO:0000256" key="8">
    <source>
        <dbReference type="ARBA" id="ARBA00023136"/>
    </source>
</evidence>
<evidence type="ECO:0000259" key="13">
    <source>
        <dbReference type="Pfam" id="PF05425"/>
    </source>
</evidence>
<dbReference type="KEGG" id="kal:KALB_2144"/>
<feature type="signal peptide" evidence="11">
    <location>
        <begin position="1"/>
        <end position="24"/>
    </location>
</feature>
<reference evidence="14 15" key="1">
    <citation type="journal article" date="2014" name="BMC Genomics">
        <title>Complete genome sequence of producer of the glycopeptide antibiotic Aculeximycin Kutzneria albida DSM 43870T, a representative of minor genus of Pseudonocardiaceae.</title>
        <authorList>
            <person name="Rebets Y."/>
            <person name="Tokovenko B."/>
            <person name="Lushchyk I."/>
            <person name="Ruckert C."/>
            <person name="Zaburannyi N."/>
            <person name="Bechthold A."/>
            <person name="Kalinowski J."/>
            <person name="Luzhetskyy A."/>
        </authorList>
    </citation>
    <scope>NUCLEOTIDE SEQUENCE [LARGE SCALE GENOMIC DNA]</scope>
    <source>
        <strain evidence="14">DSM 43870</strain>
    </source>
</reference>
<evidence type="ECO:0000256" key="11">
    <source>
        <dbReference type="SAM" id="SignalP"/>
    </source>
</evidence>
<keyword evidence="8 10" id="KW-0472">Membrane</keyword>
<dbReference type="STRING" id="1449976.KALB_2144"/>
<protein>
    <submittedName>
        <fullName evidence="14">Copper resistance protein CopC</fullName>
    </submittedName>
</protein>
<dbReference type="PATRIC" id="fig|1449976.3.peg.2140"/>
<dbReference type="InterPro" id="IPR008457">
    <property type="entry name" value="Cu-R_CopD_dom"/>
</dbReference>
<dbReference type="eggNOG" id="COG1276">
    <property type="taxonomic scope" value="Bacteria"/>
</dbReference>
<feature type="transmembrane region" description="Helical" evidence="10">
    <location>
        <begin position="329"/>
        <end position="350"/>
    </location>
</feature>
<name>W5W2U3_9PSEU</name>
<organism evidence="14 15">
    <name type="scientific">Kutzneria albida DSM 43870</name>
    <dbReference type="NCBI Taxonomy" id="1449976"/>
    <lineage>
        <taxon>Bacteria</taxon>
        <taxon>Bacillati</taxon>
        <taxon>Actinomycetota</taxon>
        <taxon>Actinomycetes</taxon>
        <taxon>Pseudonocardiales</taxon>
        <taxon>Pseudonocardiaceae</taxon>
        <taxon>Kutzneria</taxon>
    </lineage>
</organism>
<dbReference type="GO" id="GO:0042597">
    <property type="term" value="C:periplasmic space"/>
    <property type="evidence" value="ECO:0007669"/>
    <property type="project" value="InterPro"/>
</dbReference>
<dbReference type="Gene3D" id="2.60.40.1220">
    <property type="match status" value="1"/>
</dbReference>
<feature type="region of interest" description="Disordered" evidence="9">
    <location>
        <begin position="434"/>
        <end position="453"/>
    </location>
</feature>
<comment type="subcellular location">
    <subcellularLocation>
        <location evidence="1">Cell membrane</location>
        <topology evidence="1">Multi-pass membrane protein</topology>
    </subcellularLocation>
</comment>
<keyword evidence="6 10" id="KW-1133">Transmembrane helix</keyword>
<evidence type="ECO:0000256" key="6">
    <source>
        <dbReference type="ARBA" id="ARBA00022989"/>
    </source>
</evidence>
<feature type="transmembrane region" description="Helical" evidence="10">
    <location>
        <begin position="259"/>
        <end position="277"/>
    </location>
</feature>
<feature type="transmembrane region" description="Helical" evidence="10">
    <location>
        <begin position="149"/>
        <end position="169"/>
    </location>
</feature>
<keyword evidence="15" id="KW-1185">Reference proteome</keyword>
<dbReference type="Pfam" id="PF04234">
    <property type="entry name" value="CopC"/>
    <property type="match status" value="1"/>
</dbReference>
<dbReference type="GO" id="GO:0005886">
    <property type="term" value="C:plasma membrane"/>
    <property type="evidence" value="ECO:0007669"/>
    <property type="project" value="UniProtKB-SubCell"/>
</dbReference>
<dbReference type="Pfam" id="PF05425">
    <property type="entry name" value="CopD"/>
    <property type="match status" value="1"/>
</dbReference>
<evidence type="ECO:0000256" key="4">
    <source>
        <dbReference type="ARBA" id="ARBA00022723"/>
    </source>
</evidence>
<dbReference type="AlphaFoldDB" id="W5W2U3"/>
<evidence type="ECO:0000256" key="7">
    <source>
        <dbReference type="ARBA" id="ARBA00023008"/>
    </source>
</evidence>
<evidence type="ECO:0000256" key="3">
    <source>
        <dbReference type="ARBA" id="ARBA00022692"/>
    </source>
</evidence>
<dbReference type="EMBL" id="CP007155">
    <property type="protein sequence ID" value="AHH95513.1"/>
    <property type="molecule type" value="Genomic_DNA"/>
</dbReference>
<evidence type="ECO:0000259" key="12">
    <source>
        <dbReference type="Pfam" id="PF04234"/>
    </source>
</evidence>
<dbReference type="OrthoDB" id="5242236at2"/>
<accession>W5W2U3</accession>
<feature type="transmembrane region" description="Helical" evidence="10">
    <location>
        <begin position="370"/>
        <end position="392"/>
    </location>
</feature>
<dbReference type="GO" id="GO:0006825">
    <property type="term" value="P:copper ion transport"/>
    <property type="evidence" value="ECO:0007669"/>
    <property type="project" value="InterPro"/>
</dbReference>
<dbReference type="PANTHER" id="PTHR34820">
    <property type="entry name" value="INNER MEMBRANE PROTEIN YEBZ"/>
    <property type="match status" value="1"/>
</dbReference>
<dbReference type="SUPFAM" id="SSF81296">
    <property type="entry name" value="E set domains"/>
    <property type="match status" value="1"/>
</dbReference>
<dbReference type="GO" id="GO:0046688">
    <property type="term" value="P:response to copper ion"/>
    <property type="evidence" value="ECO:0007669"/>
    <property type="project" value="InterPro"/>
</dbReference>
<evidence type="ECO:0000256" key="9">
    <source>
        <dbReference type="SAM" id="MobiDB-lite"/>
    </source>
</evidence>
<dbReference type="HOGENOM" id="CLU_023176_0_0_11"/>
<dbReference type="InterPro" id="IPR032694">
    <property type="entry name" value="CopC/D"/>
</dbReference>
<keyword evidence="5 11" id="KW-0732">Signal</keyword>
<feature type="transmembrane region" description="Helical" evidence="10">
    <location>
        <begin position="181"/>
        <end position="199"/>
    </location>
</feature>
<dbReference type="InterPro" id="IPR014756">
    <property type="entry name" value="Ig_E-set"/>
</dbReference>
<dbReference type="InterPro" id="IPR014755">
    <property type="entry name" value="Cu-Rt/internalin_Ig-like"/>
</dbReference>
<gene>
    <name evidence="14" type="ORF">KALB_2144</name>
</gene>
<feature type="compositionally biased region" description="Polar residues" evidence="9">
    <location>
        <begin position="437"/>
        <end position="447"/>
    </location>
</feature>
<dbReference type="InterPro" id="IPR007348">
    <property type="entry name" value="CopC_dom"/>
</dbReference>
<evidence type="ECO:0000256" key="10">
    <source>
        <dbReference type="SAM" id="Phobius"/>
    </source>
</evidence>
<dbReference type="Proteomes" id="UP000019225">
    <property type="component" value="Chromosome"/>
</dbReference>
<feature type="chain" id="PRO_5038915056" evidence="11">
    <location>
        <begin position="25"/>
        <end position="558"/>
    </location>
</feature>
<dbReference type="RefSeq" id="WP_025355689.1">
    <property type="nucleotide sequence ID" value="NZ_CP007155.1"/>
</dbReference>
<feature type="transmembrane region" description="Helical" evidence="10">
    <location>
        <begin position="404"/>
        <end position="424"/>
    </location>
</feature>
<evidence type="ECO:0000313" key="14">
    <source>
        <dbReference type="EMBL" id="AHH95513.1"/>
    </source>
</evidence>
<keyword evidence="3 10" id="KW-0812">Transmembrane</keyword>
<feature type="domain" description="Copper resistance protein D" evidence="13">
    <location>
        <begin position="329"/>
        <end position="421"/>
    </location>
</feature>
<keyword evidence="7" id="KW-0186">Copper</keyword>
<feature type="transmembrane region" description="Helical" evidence="10">
    <location>
        <begin position="297"/>
        <end position="317"/>
    </location>
</feature>
<dbReference type="PANTHER" id="PTHR34820:SF4">
    <property type="entry name" value="INNER MEMBRANE PROTEIN YEBZ"/>
    <property type="match status" value="1"/>
</dbReference>
<evidence type="ECO:0000313" key="15">
    <source>
        <dbReference type="Proteomes" id="UP000019225"/>
    </source>
</evidence>